<dbReference type="InterPro" id="IPR001800">
    <property type="entry name" value="Lipoprotein_OspC"/>
</dbReference>
<dbReference type="EMBL" id="CP004192">
    <property type="protein sequence ID" value="AHH04483.1"/>
    <property type="molecule type" value="Genomic_DNA"/>
</dbReference>
<evidence type="ECO:0000256" key="6">
    <source>
        <dbReference type="ARBA" id="ARBA00023139"/>
    </source>
</evidence>
<evidence type="ECO:0000256" key="5">
    <source>
        <dbReference type="ARBA" id="ARBA00023136"/>
    </source>
</evidence>
<keyword evidence="8" id="KW-0449">Lipoprotein</keyword>
<evidence type="ECO:0000256" key="1">
    <source>
        <dbReference type="ARBA" id="ARBA00003932"/>
    </source>
</evidence>
<evidence type="ECO:0000256" key="2">
    <source>
        <dbReference type="ARBA" id="ARBA00004459"/>
    </source>
</evidence>
<name>W5SCU5_9SPIR</name>
<evidence type="ECO:0000256" key="8">
    <source>
        <dbReference type="ARBA" id="ARBA00023288"/>
    </source>
</evidence>
<sequence>MTLFLLMSCNNSGTSPKEGQAAKSDGAVIDLATISSKIKEAVAFDKSVKEVHTLVKSIDELAKAIGKKIDANGLATESAHNGSLIAGAYSVVEAVDTKLGTLEKQDGLSSDLKAKVGSAKKESTAFLTKIKDQNSDLGKEGITDVHAKSAILVTDTTKDKGASELIKLNTAIDALLTAAEAAVTAAINALITPAKPSNT</sequence>
<keyword evidence="9" id="KW-0614">Plasmid</keyword>
<dbReference type="AlphaFoldDB" id="W5SCU5"/>
<evidence type="ECO:0000256" key="4">
    <source>
        <dbReference type="ARBA" id="ARBA00022729"/>
    </source>
</evidence>
<keyword evidence="7" id="KW-0998">Cell outer membrane</keyword>
<gene>
    <name evidence="9" type="ORF">BHY_1533</name>
</gene>
<keyword evidence="6" id="KW-0564">Palmitate</keyword>
<dbReference type="HOGENOM" id="CLU_089887_0_0_12"/>
<geneLocation type="plasmid" evidence="9">
    <name>unnamed</name>
</geneLocation>
<dbReference type="SUPFAM" id="SSF63515">
    <property type="entry name" value="Outer surface protein C (OspC)"/>
    <property type="match status" value="1"/>
</dbReference>
<organism evidence="9">
    <name type="scientific">Borrelia nietonii YOR</name>
    <dbReference type="NCBI Taxonomy" id="1293576"/>
    <lineage>
        <taxon>Bacteria</taxon>
        <taxon>Pseudomonadati</taxon>
        <taxon>Spirochaetota</taxon>
        <taxon>Spirochaetia</taxon>
        <taxon>Spirochaetales</taxon>
        <taxon>Borreliaceae</taxon>
        <taxon>Borrelia</taxon>
        <taxon>Borrelia nietonii</taxon>
    </lineage>
</organism>
<dbReference type="Pfam" id="PF01441">
    <property type="entry name" value="Lipoprotein_6"/>
    <property type="match status" value="1"/>
</dbReference>
<comment type="function">
    <text evidence="1">The Vlp and Vsp proteins are antigenically distinct proteins, only one vlp or vsp gene is transcriptionally active at any one time. Switching between these genes is a mechanism of host immune response evasion.</text>
</comment>
<dbReference type="GO" id="GO:0009279">
    <property type="term" value="C:cell outer membrane"/>
    <property type="evidence" value="ECO:0007669"/>
    <property type="project" value="UniProtKB-SubCell"/>
</dbReference>
<evidence type="ECO:0000256" key="3">
    <source>
        <dbReference type="ARBA" id="ARBA00008719"/>
    </source>
</evidence>
<keyword evidence="5" id="KW-0472">Membrane</keyword>
<keyword evidence="4" id="KW-0732">Signal</keyword>
<proteinExistence type="inferred from homology"/>
<dbReference type="RefSeq" id="WP_025434386.1">
    <property type="nucleotide sequence ID" value="NZ_CP004192.1"/>
</dbReference>
<evidence type="ECO:0000313" key="9">
    <source>
        <dbReference type="EMBL" id="AHH04483.1"/>
    </source>
</evidence>
<comment type="subcellular location">
    <subcellularLocation>
        <location evidence="2">Cell outer membrane</location>
        <topology evidence="2">Lipid-anchor</topology>
    </subcellularLocation>
</comment>
<protein>
    <submittedName>
        <fullName evidence="9">Variable outer membrane protein</fullName>
    </submittedName>
</protein>
<dbReference type="Gene3D" id="1.20.120.240">
    <property type="entry name" value="Lipoprotein, type 6"/>
    <property type="match status" value="1"/>
</dbReference>
<accession>W5SCU5</accession>
<evidence type="ECO:0000256" key="7">
    <source>
        <dbReference type="ARBA" id="ARBA00023237"/>
    </source>
</evidence>
<comment type="similarity">
    <text evidence="3">Belongs to the variable small protein (Vsp) family.</text>
</comment>
<reference evidence="9" key="1">
    <citation type="submission" date="2013-02" db="EMBL/GenBank/DDBJ databases">
        <title>Comparative genomics of Borrelia species.</title>
        <authorList>
            <person name="Schwan T.G."/>
            <person name="Raffel S.J."/>
            <person name="Porcella S.F."/>
        </authorList>
    </citation>
    <scope>NUCLEOTIDE SEQUENCE</scope>
    <source>
        <strain evidence="9">YOR</strain>
        <plasmid evidence="9">unnamed</plasmid>
    </source>
</reference>
<dbReference type="InterPro" id="IPR036437">
    <property type="entry name" value="OspC-like_sf"/>
</dbReference>